<gene>
    <name evidence="4" type="ORF">CIB95_14610</name>
</gene>
<organism evidence="4 5">
    <name type="scientific">Lottiidibacillus patelloidae</name>
    <dbReference type="NCBI Taxonomy" id="2670334"/>
    <lineage>
        <taxon>Bacteria</taxon>
        <taxon>Bacillati</taxon>
        <taxon>Bacillota</taxon>
        <taxon>Bacilli</taxon>
        <taxon>Bacillales</taxon>
        <taxon>Bacillaceae</taxon>
        <taxon>Lottiidibacillus</taxon>
    </lineage>
</organism>
<dbReference type="InterPro" id="IPR007848">
    <property type="entry name" value="Small_mtfrase_dom"/>
</dbReference>
<protein>
    <submittedName>
        <fullName evidence="4">16S rRNA methyltransferase</fullName>
    </submittedName>
</protein>
<proteinExistence type="predicted"/>
<dbReference type="SUPFAM" id="SSF53335">
    <property type="entry name" value="S-adenosyl-L-methionine-dependent methyltransferases"/>
    <property type="match status" value="1"/>
</dbReference>
<reference evidence="5" key="1">
    <citation type="submission" date="2017-08" db="EMBL/GenBank/DDBJ databases">
        <authorList>
            <person name="Huang Z."/>
        </authorList>
    </citation>
    <scope>NUCLEOTIDE SEQUENCE [LARGE SCALE GENOMIC DNA]</scope>
    <source>
        <strain evidence="5">SA5d-4</strain>
    </source>
</reference>
<evidence type="ECO:0000259" key="3">
    <source>
        <dbReference type="Pfam" id="PF05175"/>
    </source>
</evidence>
<dbReference type="RefSeq" id="WP_094926369.1">
    <property type="nucleotide sequence ID" value="NZ_NPIA01000010.1"/>
</dbReference>
<evidence type="ECO:0000256" key="1">
    <source>
        <dbReference type="ARBA" id="ARBA00022603"/>
    </source>
</evidence>
<dbReference type="PANTHER" id="PTHR47816:SF4">
    <property type="entry name" value="RIBOSOMAL RNA SMALL SUBUNIT METHYLTRANSFERASE C"/>
    <property type="match status" value="1"/>
</dbReference>
<dbReference type="AlphaFoldDB" id="A0A263BQA6"/>
<evidence type="ECO:0000313" key="4">
    <source>
        <dbReference type="EMBL" id="OZM55894.1"/>
    </source>
</evidence>
<dbReference type="Gene3D" id="3.40.50.150">
    <property type="entry name" value="Vaccinia Virus protein VP39"/>
    <property type="match status" value="1"/>
</dbReference>
<dbReference type="InterPro" id="IPR029063">
    <property type="entry name" value="SAM-dependent_MTases_sf"/>
</dbReference>
<dbReference type="InterPro" id="IPR046977">
    <property type="entry name" value="RsmC/RlmG"/>
</dbReference>
<keyword evidence="1 4" id="KW-0489">Methyltransferase</keyword>
<dbReference type="CDD" id="cd02440">
    <property type="entry name" value="AdoMet_MTases"/>
    <property type="match status" value="1"/>
</dbReference>
<dbReference type="PANTHER" id="PTHR47816">
    <property type="entry name" value="RIBOSOMAL RNA SMALL SUBUNIT METHYLTRANSFERASE C"/>
    <property type="match status" value="1"/>
</dbReference>
<evidence type="ECO:0000313" key="5">
    <source>
        <dbReference type="Proteomes" id="UP000217083"/>
    </source>
</evidence>
<keyword evidence="2 4" id="KW-0808">Transferase</keyword>
<keyword evidence="5" id="KW-1185">Reference proteome</keyword>
<dbReference type="GO" id="GO:0032259">
    <property type="term" value="P:methylation"/>
    <property type="evidence" value="ECO:0007669"/>
    <property type="project" value="UniProtKB-KW"/>
</dbReference>
<sequence>MSDHYYSENPNIESAPRTHKVELRGKKLVFTADAGVFSKAGIDFGTKTLLEHYELPEISGEILDVGCGYGPIGITIAKEATDRQVVLVDVNERAIHLAKENAIRNQVSNVTVLKSNLLENVQNRHFASILTNPPIRAGKQVVHDLFEQAAAKLLPDGELWVVIQKKQGAPSAMEKLASLLNDVEVVVKKKGYFIIRAKNS</sequence>
<name>A0A263BQA6_9BACI</name>
<dbReference type="Proteomes" id="UP000217083">
    <property type="component" value="Unassembled WGS sequence"/>
</dbReference>
<dbReference type="EMBL" id="NPIA01000010">
    <property type="protein sequence ID" value="OZM55894.1"/>
    <property type="molecule type" value="Genomic_DNA"/>
</dbReference>
<feature type="domain" description="Methyltransferase small" evidence="3">
    <location>
        <begin position="28"/>
        <end position="195"/>
    </location>
</feature>
<reference evidence="4 5" key="2">
    <citation type="submission" date="2017-09" db="EMBL/GenBank/DDBJ databases">
        <title>Bacillus patelloidae sp. nov., isolated from the intestinal tract of a marine limpet.</title>
        <authorList>
            <person name="Liu R."/>
            <person name="Dong C."/>
            <person name="Shao Z."/>
        </authorList>
    </citation>
    <scope>NUCLEOTIDE SEQUENCE [LARGE SCALE GENOMIC DNA]</scope>
    <source>
        <strain evidence="4 5">SA5d-4</strain>
    </source>
</reference>
<comment type="caution">
    <text evidence="4">The sequence shown here is derived from an EMBL/GenBank/DDBJ whole genome shotgun (WGS) entry which is preliminary data.</text>
</comment>
<evidence type="ECO:0000256" key="2">
    <source>
        <dbReference type="ARBA" id="ARBA00022679"/>
    </source>
</evidence>
<accession>A0A263BQA6</accession>
<dbReference type="Pfam" id="PF05175">
    <property type="entry name" value="MTS"/>
    <property type="match status" value="1"/>
</dbReference>
<dbReference type="GO" id="GO:0008757">
    <property type="term" value="F:S-adenosylmethionine-dependent methyltransferase activity"/>
    <property type="evidence" value="ECO:0007669"/>
    <property type="project" value="InterPro"/>
</dbReference>